<comment type="caution">
    <text evidence="1">The sequence shown here is derived from an EMBL/GenBank/DDBJ whole genome shotgun (WGS) entry which is preliminary data.</text>
</comment>
<dbReference type="AlphaFoldDB" id="A0A2T7A6D7"/>
<reference evidence="1 2" key="1">
    <citation type="submission" date="2017-04" db="EMBL/GenBank/DDBJ databases">
        <title>Draft genome sequence of Tuber borchii Vittad., a whitish edible truffle.</title>
        <authorList>
            <consortium name="DOE Joint Genome Institute"/>
            <person name="Murat C."/>
            <person name="Kuo A."/>
            <person name="Barry K.W."/>
            <person name="Clum A."/>
            <person name="Dockter R.B."/>
            <person name="Fauchery L."/>
            <person name="Iotti M."/>
            <person name="Kohler A."/>
            <person name="Labutti K."/>
            <person name="Lindquist E.A."/>
            <person name="Lipzen A."/>
            <person name="Ohm R.A."/>
            <person name="Wang M."/>
            <person name="Grigoriev I.V."/>
            <person name="Zambonelli A."/>
            <person name="Martin F.M."/>
        </authorList>
    </citation>
    <scope>NUCLEOTIDE SEQUENCE [LARGE SCALE GENOMIC DNA]</scope>
    <source>
        <strain evidence="1 2">Tbo3840</strain>
    </source>
</reference>
<organism evidence="1 2">
    <name type="scientific">Tuber borchii</name>
    <name type="common">White truffle</name>
    <dbReference type="NCBI Taxonomy" id="42251"/>
    <lineage>
        <taxon>Eukaryota</taxon>
        <taxon>Fungi</taxon>
        <taxon>Dikarya</taxon>
        <taxon>Ascomycota</taxon>
        <taxon>Pezizomycotina</taxon>
        <taxon>Pezizomycetes</taxon>
        <taxon>Pezizales</taxon>
        <taxon>Tuberaceae</taxon>
        <taxon>Tuber</taxon>
    </lineage>
</organism>
<accession>A0A2T7A6D7</accession>
<proteinExistence type="predicted"/>
<dbReference type="Proteomes" id="UP000244722">
    <property type="component" value="Unassembled WGS sequence"/>
</dbReference>
<name>A0A2T7A6D7_TUBBO</name>
<protein>
    <submittedName>
        <fullName evidence="1">Uncharacterized protein</fullName>
    </submittedName>
</protein>
<evidence type="ECO:0000313" key="2">
    <source>
        <dbReference type="Proteomes" id="UP000244722"/>
    </source>
</evidence>
<evidence type="ECO:0000313" key="1">
    <source>
        <dbReference type="EMBL" id="PUU83307.1"/>
    </source>
</evidence>
<dbReference type="EMBL" id="NESQ01000015">
    <property type="protein sequence ID" value="PUU83307.1"/>
    <property type="molecule type" value="Genomic_DNA"/>
</dbReference>
<sequence length="151" mass="16543">MRRRKSSAKRSTVSTPRPITAPRALYLLSSILIDCHGAMKSSIRDRIASSNTELCISMHCDLHCLPHTFSYLLIVSSPHRCEGFSLPSFQRYREAETTSSSRIQKGCEGFRGSMVCAFIPGPIHQGSCYGGTNSVMKPSISLLVGAHPSIL</sequence>
<keyword evidence="2" id="KW-1185">Reference proteome</keyword>
<gene>
    <name evidence="1" type="ORF">B9Z19DRAFT_161771</name>
</gene>